<evidence type="ECO:0000313" key="1">
    <source>
        <dbReference type="EMBL" id="CAE7502325.1"/>
    </source>
</evidence>
<accession>A0A812SUZ5</accession>
<dbReference type="EMBL" id="CAJNDS010002505">
    <property type="protein sequence ID" value="CAE7502325.1"/>
    <property type="molecule type" value="Genomic_DNA"/>
</dbReference>
<comment type="caution">
    <text evidence="1">The sequence shown here is derived from an EMBL/GenBank/DDBJ whole genome shotgun (WGS) entry which is preliminary data.</text>
</comment>
<proteinExistence type="predicted"/>
<protein>
    <submittedName>
        <fullName evidence="1">Uncharacterized protein</fullName>
    </submittedName>
</protein>
<reference evidence="1" key="1">
    <citation type="submission" date="2021-02" db="EMBL/GenBank/DDBJ databases">
        <authorList>
            <person name="Dougan E. K."/>
            <person name="Rhodes N."/>
            <person name="Thang M."/>
            <person name="Chan C."/>
        </authorList>
    </citation>
    <scope>NUCLEOTIDE SEQUENCE</scope>
</reference>
<name>A0A812SUZ5_9DINO</name>
<dbReference type="OrthoDB" id="7485566at2759"/>
<sequence>MQARVPADVCKARLTALRKADGGLRGIARGDGRCRLVLNHLPLATCHSRELELERMPLQTTCVTPRHASACLGDTQRSRSGVSTSWAAFLGKLRAVGEGRGMLPFVRLFYYGSHPLIVGGTVQARCRDVSLVQYDALQQRAEAVHPDDRLVAFLDDRYVVTMLSRSRRRCTVYTKLVWHRIQSFARVVAAQQAGLQNWAMMCGEATSPMPNKA</sequence>
<dbReference type="AlphaFoldDB" id="A0A812SUZ5"/>
<dbReference type="Proteomes" id="UP000604046">
    <property type="component" value="Unassembled WGS sequence"/>
</dbReference>
<evidence type="ECO:0000313" key="2">
    <source>
        <dbReference type="Proteomes" id="UP000604046"/>
    </source>
</evidence>
<organism evidence="1 2">
    <name type="scientific">Symbiodinium natans</name>
    <dbReference type="NCBI Taxonomy" id="878477"/>
    <lineage>
        <taxon>Eukaryota</taxon>
        <taxon>Sar</taxon>
        <taxon>Alveolata</taxon>
        <taxon>Dinophyceae</taxon>
        <taxon>Suessiales</taxon>
        <taxon>Symbiodiniaceae</taxon>
        <taxon>Symbiodinium</taxon>
    </lineage>
</organism>
<gene>
    <name evidence="1" type="ORF">SNAT2548_LOCUS28133</name>
</gene>
<keyword evidence="2" id="KW-1185">Reference proteome</keyword>